<keyword evidence="3" id="KW-0408">Iron</keyword>
<dbReference type="GO" id="GO:0051536">
    <property type="term" value="F:iron-sulfur cluster binding"/>
    <property type="evidence" value="ECO:0007669"/>
    <property type="project" value="UniProtKB-KW"/>
</dbReference>
<dbReference type="InterPro" id="IPR050377">
    <property type="entry name" value="Radical_SAM_PqqE_MftC-like"/>
</dbReference>
<dbReference type="OrthoDB" id="9805809at2"/>
<keyword evidence="1" id="KW-0949">S-adenosyl-L-methionine</keyword>
<keyword evidence="2" id="KW-0479">Metal-binding</keyword>
<dbReference type="SUPFAM" id="SSF102114">
    <property type="entry name" value="Radical SAM enzymes"/>
    <property type="match status" value="1"/>
</dbReference>
<evidence type="ECO:0000313" key="6">
    <source>
        <dbReference type="EMBL" id="MZP29461.1"/>
    </source>
</evidence>
<dbReference type="Proteomes" id="UP000463470">
    <property type="component" value="Unassembled WGS sequence"/>
</dbReference>
<dbReference type="SFLD" id="SFLDS00029">
    <property type="entry name" value="Radical_SAM"/>
    <property type="match status" value="1"/>
</dbReference>
<evidence type="ECO:0000256" key="1">
    <source>
        <dbReference type="ARBA" id="ARBA00022691"/>
    </source>
</evidence>
<dbReference type="InterPro" id="IPR013785">
    <property type="entry name" value="Aldolase_TIM"/>
</dbReference>
<dbReference type="PROSITE" id="PS51918">
    <property type="entry name" value="RADICAL_SAM"/>
    <property type="match status" value="1"/>
</dbReference>
<dbReference type="Gene3D" id="3.20.20.70">
    <property type="entry name" value="Aldolase class I"/>
    <property type="match status" value="1"/>
</dbReference>
<dbReference type="Pfam" id="PF04055">
    <property type="entry name" value="Radical_SAM"/>
    <property type="match status" value="1"/>
</dbReference>
<dbReference type="CDD" id="cd21109">
    <property type="entry name" value="SPASM"/>
    <property type="match status" value="1"/>
</dbReference>
<comment type="caution">
    <text evidence="6">The sequence shown here is derived from an EMBL/GenBank/DDBJ whole genome shotgun (WGS) entry which is preliminary data.</text>
</comment>
<gene>
    <name evidence="6" type="ORF">GTO91_07050</name>
</gene>
<dbReference type="PANTHER" id="PTHR11228:SF7">
    <property type="entry name" value="PQQA PEPTIDE CYCLASE"/>
    <property type="match status" value="1"/>
</dbReference>
<protein>
    <submittedName>
        <fullName evidence="6">Radical SAM protein</fullName>
    </submittedName>
</protein>
<dbReference type="GO" id="GO:0046872">
    <property type="term" value="F:metal ion binding"/>
    <property type="evidence" value="ECO:0007669"/>
    <property type="project" value="UniProtKB-KW"/>
</dbReference>
<evidence type="ECO:0000256" key="2">
    <source>
        <dbReference type="ARBA" id="ARBA00022723"/>
    </source>
</evidence>
<dbReference type="AlphaFoldDB" id="A0A845L961"/>
<dbReference type="InterPro" id="IPR058240">
    <property type="entry name" value="rSAM_sf"/>
</dbReference>
<evidence type="ECO:0000256" key="4">
    <source>
        <dbReference type="ARBA" id="ARBA00023014"/>
    </source>
</evidence>
<evidence type="ECO:0000256" key="3">
    <source>
        <dbReference type="ARBA" id="ARBA00023004"/>
    </source>
</evidence>
<accession>A0A845L961</accession>
<evidence type="ECO:0000313" key="7">
    <source>
        <dbReference type="Proteomes" id="UP000463470"/>
    </source>
</evidence>
<dbReference type="EMBL" id="WXEY01000005">
    <property type="protein sequence ID" value="MZP29461.1"/>
    <property type="molecule type" value="Genomic_DNA"/>
</dbReference>
<name>A0A845L961_9FIRM</name>
<dbReference type="CDD" id="cd01335">
    <property type="entry name" value="Radical_SAM"/>
    <property type="match status" value="1"/>
</dbReference>
<dbReference type="RefSeq" id="WP_161256940.1">
    <property type="nucleotide sequence ID" value="NZ_WXEY01000005.1"/>
</dbReference>
<feature type="domain" description="Radical SAM core" evidence="5">
    <location>
        <begin position="4"/>
        <end position="226"/>
    </location>
</feature>
<dbReference type="GO" id="GO:0003824">
    <property type="term" value="F:catalytic activity"/>
    <property type="evidence" value="ECO:0007669"/>
    <property type="project" value="InterPro"/>
</dbReference>
<proteinExistence type="predicted"/>
<keyword evidence="7" id="KW-1185">Reference proteome</keyword>
<organism evidence="6 7">
    <name type="scientific">Heliomicrobium undosum</name>
    <dbReference type="NCBI Taxonomy" id="121734"/>
    <lineage>
        <taxon>Bacteria</taxon>
        <taxon>Bacillati</taxon>
        <taxon>Bacillota</taxon>
        <taxon>Clostridia</taxon>
        <taxon>Eubacteriales</taxon>
        <taxon>Heliobacteriaceae</taxon>
        <taxon>Heliomicrobium</taxon>
    </lineage>
</organism>
<dbReference type="Pfam" id="PF13186">
    <property type="entry name" value="SPASM"/>
    <property type="match status" value="1"/>
</dbReference>
<keyword evidence="4" id="KW-0411">Iron-sulfur</keyword>
<dbReference type="InterPro" id="IPR007197">
    <property type="entry name" value="rSAM"/>
</dbReference>
<dbReference type="InterPro" id="IPR023885">
    <property type="entry name" value="4Fe4S-binding_SPASM_dom"/>
</dbReference>
<dbReference type="PANTHER" id="PTHR11228">
    <property type="entry name" value="RADICAL SAM DOMAIN PROTEIN"/>
    <property type="match status" value="1"/>
</dbReference>
<evidence type="ECO:0000259" key="5">
    <source>
        <dbReference type="PROSITE" id="PS51918"/>
    </source>
</evidence>
<sequence length="303" mass="34337">MTDSVPAPSVFAIETVLGCDLRCPECALGGERIERPRGMMSLQDFRVIADKIRPYARYVYLHLWGEPMLNREIFSMVAYAAQFAKTNISTNGNVMTGQMAEALIASGVDDIILSIDGTTQEVYGHYRVGGKAERALAALELLQEANRRLGRKANIIPQFIVFEHNQHEMEAFRDVCDRLGLRPSFKAPYIRSGLRVRPSTLPQFCRPRYPDLEALKKAMAGCSNPREVFNILLDGTVTLCCHDYNGFIRFGNIFEQDVLEIWRSESYNQTRQAIGDGNPPDFCLNYCQSYYLDNPSPVMKEER</sequence>
<reference evidence="6 7" key="1">
    <citation type="submission" date="2020-01" db="EMBL/GenBank/DDBJ databases">
        <title>Whole-genome sequence of Heliobacterium undosum DSM 13378.</title>
        <authorList>
            <person name="Kyndt J.A."/>
            <person name="Meyer T.E."/>
        </authorList>
    </citation>
    <scope>NUCLEOTIDE SEQUENCE [LARGE SCALE GENOMIC DNA]</scope>
    <source>
        <strain evidence="6 7">DSM 13378</strain>
    </source>
</reference>
<dbReference type="SFLD" id="SFLDG01067">
    <property type="entry name" value="SPASM/twitch_domain_containing"/>
    <property type="match status" value="1"/>
</dbReference>